<feature type="region of interest" description="Disordered" evidence="4">
    <location>
        <begin position="1107"/>
        <end position="1146"/>
    </location>
</feature>
<feature type="compositionally biased region" description="Basic and acidic residues" evidence="4">
    <location>
        <begin position="1111"/>
        <end position="1120"/>
    </location>
</feature>
<dbReference type="InterPro" id="IPR001606">
    <property type="entry name" value="ARID_dom"/>
</dbReference>
<dbReference type="SMART" id="SM00501">
    <property type="entry name" value="BRIGHT"/>
    <property type="match status" value="1"/>
</dbReference>
<dbReference type="GO" id="GO:0005634">
    <property type="term" value="C:nucleus"/>
    <property type="evidence" value="ECO:0007669"/>
    <property type="project" value="TreeGrafter"/>
</dbReference>
<accession>A0A914HD51</accession>
<dbReference type="GO" id="GO:0000976">
    <property type="term" value="F:transcription cis-regulatory region binding"/>
    <property type="evidence" value="ECO:0007669"/>
    <property type="project" value="TreeGrafter"/>
</dbReference>
<dbReference type="SUPFAM" id="SSF46774">
    <property type="entry name" value="ARID-like"/>
    <property type="match status" value="1"/>
</dbReference>
<evidence type="ECO:0000259" key="5">
    <source>
        <dbReference type="PROSITE" id="PS51011"/>
    </source>
</evidence>
<dbReference type="WBParaSite" id="Gr19_v10_g15526.t1">
    <property type="protein sequence ID" value="Gr19_v10_g15526.t1"/>
    <property type="gene ID" value="Gr19_v10_g15526"/>
</dbReference>
<keyword evidence="1" id="KW-0805">Transcription regulation</keyword>
<name>A0A914HD51_GLORO</name>
<keyword evidence="3" id="KW-0539">Nucleus</keyword>
<feature type="region of interest" description="Disordered" evidence="4">
    <location>
        <begin position="525"/>
        <end position="578"/>
    </location>
</feature>
<dbReference type="PANTHER" id="PTHR13964:SF27">
    <property type="entry name" value="HAT-TRICK, ISOFORM D"/>
    <property type="match status" value="1"/>
</dbReference>
<dbReference type="GO" id="GO:0006357">
    <property type="term" value="P:regulation of transcription by RNA polymerase II"/>
    <property type="evidence" value="ECO:0007669"/>
    <property type="project" value="TreeGrafter"/>
</dbReference>
<evidence type="ECO:0000313" key="6">
    <source>
        <dbReference type="Proteomes" id="UP000887572"/>
    </source>
</evidence>
<dbReference type="InterPro" id="IPR036431">
    <property type="entry name" value="ARID_dom_sf"/>
</dbReference>
<evidence type="ECO:0000256" key="3">
    <source>
        <dbReference type="ARBA" id="ARBA00023242"/>
    </source>
</evidence>
<proteinExistence type="predicted"/>
<dbReference type="Proteomes" id="UP000887572">
    <property type="component" value="Unplaced"/>
</dbReference>
<protein>
    <submittedName>
        <fullName evidence="7">ARID domain-containing protein</fullName>
    </submittedName>
</protein>
<dbReference type="InterPro" id="IPR051232">
    <property type="entry name" value="ARID/SWI1_ChromRemod"/>
</dbReference>
<reference evidence="7" key="1">
    <citation type="submission" date="2022-11" db="UniProtKB">
        <authorList>
            <consortium name="WormBaseParasite"/>
        </authorList>
    </citation>
    <scope>IDENTIFICATION</scope>
</reference>
<feature type="compositionally biased region" description="Basic and acidic residues" evidence="4">
    <location>
        <begin position="645"/>
        <end position="662"/>
    </location>
</feature>
<evidence type="ECO:0000256" key="1">
    <source>
        <dbReference type="ARBA" id="ARBA00023015"/>
    </source>
</evidence>
<dbReference type="CDD" id="cd16100">
    <property type="entry name" value="ARID"/>
    <property type="match status" value="1"/>
</dbReference>
<organism evidence="6 7">
    <name type="scientific">Globodera rostochiensis</name>
    <name type="common">Golden nematode worm</name>
    <name type="synonym">Heterodera rostochiensis</name>
    <dbReference type="NCBI Taxonomy" id="31243"/>
    <lineage>
        <taxon>Eukaryota</taxon>
        <taxon>Metazoa</taxon>
        <taxon>Ecdysozoa</taxon>
        <taxon>Nematoda</taxon>
        <taxon>Chromadorea</taxon>
        <taxon>Rhabditida</taxon>
        <taxon>Tylenchina</taxon>
        <taxon>Tylenchomorpha</taxon>
        <taxon>Tylenchoidea</taxon>
        <taxon>Heteroderidae</taxon>
        <taxon>Heteroderinae</taxon>
        <taxon>Globodera</taxon>
    </lineage>
</organism>
<feature type="compositionally biased region" description="Polar residues" evidence="4">
    <location>
        <begin position="525"/>
        <end position="534"/>
    </location>
</feature>
<sequence>MSRGGNVAWMKCLPWPHVSSLPTDIFIFFLYDGARAGAFCEARITKLVKLVKIKVQLKDASIITVEESTIQGGRLEINQNVELRHMKQSLKGQIICIKDCSSYTVIFNDGDERILKRTKLCQKGEKHFKEAETLDKLPLYHPDKRLKKKKEEEDKNSARFPLVSPSSQQSPRHFRSSSVTPLKGIASTRSATRAIARLQFEESERSASAAADCFPDGLSSNLLAKSSSLSPQLAANSVETDPESEELIRYDQPSCSTAADVVVERPAIDEHHHHLAKEFPSGVAVLINAFTPPKFGGRVQDRNLGMIVSQEEFRTQCKTPVPILQIEANQVPFRSFQNGRYNLTSFDRLSKFDPVETRRLTDFGSMGLKVAFERANSYVTRGELPQSWTRKPSDAVDLAKKKLKKAEKVSDSSSSEDDDSAYNERRDLCVAHFYKFQDESGNQLNRVPLLGGKEIDIYRIYDVVSRMGGHKRVTQESGWRRVLRKLHLEDTGVSPTTVKNSYIRYFEKFESFMKNLGYSSLTVAASTPSANPRNTRMIRGYNSPHDSKLSEQKKKARPKEQRMPSDRGQSISKEASDSVIKSRSASIASAKAASPAVIAAALRNDEQQRKSLEAMPSNTTTIGSDAEFKIAHDEAATFDTTHQQQKTELHEETAESVVDKLTEANLKSSTLLENLEMDKKRTGSQESTTWSRSTSTEGSLTTNKKETSLPKHPKSTRGRRPKIPRDQRTKSPSGHQAVLEDIGYTNAHIFTRFYQGQNVHARHHLRFYDARVIMVNQPTLCEVAKSLSDALEEQSVISNQMSLTDLTYENMGDELRKTLRNLMMSTKIFVHYLGWNSRYDEWLMLHKIRVDEKDENCSAKALGQLVPDQLAPQLLSVAMDWCRSAEGIASLATIPSAQSCEQRPRRLSAATLAKTNTNLVRKCNEVMPSVEETAASTTYRQDEIEDANKWKNIADKQPNQKCPLQFVGTTKVVPQEMGGAFHSSAATNCIYSAPPLPPKVVTTIGPPRHHQQQQQTNMASTNLLTNSTKAHSSPSRHVFVTSPSKYANIEQSSLPANPVVVCIKNDSEGRTSHMTMAPYSIVVKTAQSSDYAHAMSASLCNKTTNILMSPKRPDKEDKNGTLDIDDAGSGPAHHLQASSSQPASTEVAVSIQSHFTKVDMSKAHHLHAETTIFVHGASSGCCAFSAKSPSNGERKAVVVGLQAPCGGVHSLNVPEQVVDSSSSRTLDKEEPKHTVHLQHSQHCVSKKRTAPVASGAMSPPTKIWKQSKTTNKGAANGGGKAPIDPTQTEEDDEGMAEGTHSASIHSVRQRVMQKMEDEHIYDSYAFVGLSELDDELEKCVHDPDEQVRLIEGRMRELREIYHKYKGKLTDLEKEHKKRQRHEKTNARKMVTTNI</sequence>
<evidence type="ECO:0000256" key="4">
    <source>
        <dbReference type="SAM" id="MobiDB-lite"/>
    </source>
</evidence>
<feature type="compositionally biased region" description="Basic residues" evidence="4">
    <location>
        <begin position="711"/>
        <end position="722"/>
    </location>
</feature>
<feature type="compositionally biased region" description="Basic and acidic residues" evidence="4">
    <location>
        <begin position="545"/>
        <end position="565"/>
    </location>
</feature>
<feature type="compositionally biased region" description="Polar residues" evidence="4">
    <location>
        <begin position="164"/>
        <end position="180"/>
    </location>
</feature>
<feature type="domain" description="ARID" evidence="5">
    <location>
        <begin position="423"/>
        <end position="514"/>
    </location>
</feature>
<dbReference type="PANTHER" id="PTHR13964">
    <property type="entry name" value="RBP-RELATED"/>
    <property type="match status" value="1"/>
</dbReference>
<evidence type="ECO:0000256" key="2">
    <source>
        <dbReference type="ARBA" id="ARBA00023163"/>
    </source>
</evidence>
<feature type="compositionally biased region" description="Low complexity" evidence="4">
    <location>
        <begin position="684"/>
        <end position="699"/>
    </location>
</feature>
<dbReference type="Gene3D" id="1.10.150.60">
    <property type="entry name" value="ARID DNA-binding domain"/>
    <property type="match status" value="1"/>
</dbReference>
<feature type="region of interest" description="Disordered" evidence="4">
    <location>
        <begin position="1375"/>
        <end position="1394"/>
    </location>
</feature>
<dbReference type="SUPFAM" id="SSF54160">
    <property type="entry name" value="Chromo domain-like"/>
    <property type="match status" value="1"/>
</dbReference>
<feature type="region of interest" description="Disordered" evidence="4">
    <location>
        <begin position="141"/>
        <end position="182"/>
    </location>
</feature>
<feature type="region of interest" description="Disordered" evidence="4">
    <location>
        <begin position="1233"/>
        <end position="1305"/>
    </location>
</feature>
<dbReference type="InterPro" id="IPR016197">
    <property type="entry name" value="Chromo-like_dom_sf"/>
</dbReference>
<feature type="region of interest" description="Disordered" evidence="4">
    <location>
        <begin position="640"/>
        <end position="737"/>
    </location>
</feature>
<evidence type="ECO:0000313" key="7">
    <source>
        <dbReference type="WBParaSite" id="Gr19_v10_g15526.t1"/>
    </source>
</evidence>
<dbReference type="PROSITE" id="PS51011">
    <property type="entry name" value="ARID"/>
    <property type="match status" value="1"/>
</dbReference>
<dbReference type="Gene3D" id="2.30.30.140">
    <property type="match status" value="3"/>
</dbReference>
<dbReference type="Pfam" id="PF01388">
    <property type="entry name" value="ARID"/>
    <property type="match status" value="1"/>
</dbReference>
<keyword evidence="6" id="KW-1185">Reference proteome</keyword>
<dbReference type="SMART" id="SM01014">
    <property type="entry name" value="ARID"/>
    <property type="match status" value="1"/>
</dbReference>
<keyword evidence="2" id="KW-0804">Transcription</keyword>